<dbReference type="EMBL" id="REGN01000413">
    <property type="protein sequence ID" value="RNA42110.1"/>
    <property type="molecule type" value="Genomic_DNA"/>
</dbReference>
<proteinExistence type="predicted"/>
<evidence type="ECO:0000313" key="2">
    <source>
        <dbReference type="Proteomes" id="UP000276133"/>
    </source>
</evidence>
<sequence>MNRPFLDRLALSASNTILHAIPLVNFLAIQKVVRCRPKCCPLIENDMNFFLNHNLDTLINIKTKKYLFFCVF</sequence>
<name>A0A3M7T2M0_BRAPC</name>
<comment type="caution">
    <text evidence="1">The sequence shown here is derived from an EMBL/GenBank/DDBJ whole genome shotgun (WGS) entry which is preliminary data.</text>
</comment>
<keyword evidence="2" id="KW-1185">Reference proteome</keyword>
<gene>
    <name evidence="1" type="ORF">BpHYR1_033752</name>
</gene>
<accession>A0A3M7T2M0</accession>
<evidence type="ECO:0000313" key="1">
    <source>
        <dbReference type="EMBL" id="RNA42110.1"/>
    </source>
</evidence>
<dbReference type="Proteomes" id="UP000276133">
    <property type="component" value="Unassembled WGS sequence"/>
</dbReference>
<organism evidence="1 2">
    <name type="scientific">Brachionus plicatilis</name>
    <name type="common">Marine rotifer</name>
    <name type="synonym">Brachionus muelleri</name>
    <dbReference type="NCBI Taxonomy" id="10195"/>
    <lineage>
        <taxon>Eukaryota</taxon>
        <taxon>Metazoa</taxon>
        <taxon>Spiralia</taxon>
        <taxon>Gnathifera</taxon>
        <taxon>Rotifera</taxon>
        <taxon>Eurotatoria</taxon>
        <taxon>Monogononta</taxon>
        <taxon>Pseudotrocha</taxon>
        <taxon>Ploima</taxon>
        <taxon>Brachionidae</taxon>
        <taxon>Brachionus</taxon>
    </lineage>
</organism>
<reference evidence="1 2" key="1">
    <citation type="journal article" date="2018" name="Sci. Rep.">
        <title>Genomic signatures of local adaptation to the degree of environmental predictability in rotifers.</title>
        <authorList>
            <person name="Franch-Gras L."/>
            <person name="Hahn C."/>
            <person name="Garcia-Roger E.M."/>
            <person name="Carmona M.J."/>
            <person name="Serra M."/>
            <person name="Gomez A."/>
        </authorList>
    </citation>
    <scope>NUCLEOTIDE SEQUENCE [LARGE SCALE GENOMIC DNA]</scope>
    <source>
        <strain evidence="1">HYR1</strain>
    </source>
</reference>
<protein>
    <submittedName>
        <fullName evidence="1">Uncharacterized protein</fullName>
    </submittedName>
</protein>
<dbReference type="AlphaFoldDB" id="A0A3M7T2M0"/>